<reference evidence="8" key="1">
    <citation type="journal article" date="2013" name="Genome Announc.">
        <title>Draft genome sequence of the basidiomycetous yeast-like fungus Pseudozyma hubeiensis SY62, which produces an abundant amount of the biosurfactant mannosylerythritol lipids.</title>
        <authorList>
            <person name="Konishi M."/>
            <person name="Hatada Y."/>
            <person name="Horiuchi J."/>
        </authorList>
    </citation>
    <scope>NUCLEOTIDE SEQUENCE [LARGE SCALE GENOMIC DNA]</scope>
    <source>
        <strain evidence="8">SY62</strain>
    </source>
</reference>
<evidence type="ECO:0000259" key="6">
    <source>
        <dbReference type="PROSITE" id="PS50850"/>
    </source>
</evidence>
<dbReference type="eggNOG" id="KOG0252">
    <property type="taxonomic scope" value="Eukaryota"/>
</dbReference>
<feature type="transmembrane region" description="Helical" evidence="5">
    <location>
        <begin position="424"/>
        <end position="442"/>
    </location>
</feature>
<dbReference type="PROSITE" id="PS50850">
    <property type="entry name" value="MFS"/>
    <property type="match status" value="1"/>
</dbReference>
<dbReference type="InterPro" id="IPR020846">
    <property type="entry name" value="MFS_dom"/>
</dbReference>
<evidence type="ECO:0000313" key="7">
    <source>
        <dbReference type="EMBL" id="GAC93989.1"/>
    </source>
</evidence>
<keyword evidence="2 5" id="KW-0812">Transmembrane</keyword>
<dbReference type="InterPro" id="IPR005828">
    <property type="entry name" value="MFS_sugar_transport-like"/>
</dbReference>
<dbReference type="GO" id="GO:0022857">
    <property type="term" value="F:transmembrane transporter activity"/>
    <property type="evidence" value="ECO:0007669"/>
    <property type="project" value="InterPro"/>
</dbReference>
<dbReference type="PANTHER" id="PTHR24064">
    <property type="entry name" value="SOLUTE CARRIER FAMILY 22 MEMBER"/>
    <property type="match status" value="1"/>
</dbReference>
<proteinExistence type="predicted"/>
<dbReference type="InterPro" id="IPR005829">
    <property type="entry name" value="Sugar_transporter_CS"/>
</dbReference>
<dbReference type="STRING" id="1305764.R9NZ16"/>
<dbReference type="EMBL" id="DF238780">
    <property type="protein sequence ID" value="GAC93989.1"/>
    <property type="molecule type" value="Genomic_DNA"/>
</dbReference>
<feature type="transmembrane region" description="Helical" evidence="5">
    <location>
        <begin position="863"/>
        <end position="882"/>
    </location>
</feature>
<feature type="transmembrane region" description="Helical" evidence="5">
    <location>
        <begin position="550"/>
        <end position="574"/>
    </location>
</feature>
<dbReference type="InterPro" id="IPR057514">
    <property type="entry name" value="NTF2_SigF"/>
</dbReference>
<dbReference type="AlphaFoldDB" id="R9NZ16"/>
<evidence type="ECO:0000313" key="8">
    <source>
        <dbReference type="Proteomes" id="UP000014071"/>
    </source>
</evidence>
<accession>R9NZ16</accession>
<dbReference type="GO" id="GO:0016020">
    <property type="term" value="C:membrane"/>
    <property type="evidence" value="ECO:0007669"/>
    <property type="project" value="UniProtKB-SubCell"/>
</dbReference>
<dbReference type="Gene3D" id="1.20.1250.20">
    <property type="entry name" value="MFS general substrate transporter like domains"/>
    <property type="match status" value="2"/>
</dbReference>
<keyword evidence="8" id="KW-1185">Reference proteome</keyword>
<dbReference type="Proteomes" id="UP000014071">
    <property type="component" value="Unassembled WGS sequence"/>
</dbReference>
<sequence>MSVATLVYLCLWGRLPTPLHHSSSCDQPTSYHIYRPANIAAWNQKIGLVSFHFRIVQLDKLAWRDNPRDTAGSLLRVRRRRHRPTCRYSMIDFGTRVSGKVLDAPSRDRNNERYRVLRVLRAERLHTPGKRSATRARRKQSTVVSEHEHACFHGPCRYIPRAARSVVRQEDLNRFANGPGQRNSSDATETFQVCIGQRFDRQVVARTHGLTFVPTAIKVEPMRPPLKASKRESPLPAVIRVRHFDEPKSPGCRIATYGEALKSWSSRGNQIQIRPGRRRGRKKPLKAEGAREIGFFARSLDLSSRYEPRANFYSCSIDTKLNSTLSHSTDRNLYQVGPSHLLPAFPIIILSRSSTSFFPSSFPSLFNFDVRVSTIMAFGKDLDAWAGDTGLALVEKNEKRSRFAVSWAEAKLLTIAGVGFLMDAWDLFIINIIYSIILLAYYKKGTKNIDWGLEGGVLKAAANIGNIVGQLFFGFCGDMFGRSAVYGKELIIVIVAVILQISAPDSIGGHGITIWLAVFRFIMGIGIGGDYPMSATIVSDRSHLKNRGFLLGWIFSNQGWGNLTGAIFAVIVIAGYRHYVDAGHVHKLSGAWRILQGLTLIPAFIVLYFRLTLVESTRFTQARKLQDDPELIAKGHNNLNRANSDEDDLTKEKLGGDMTPIENTAVGMSFKSIGKPKNEFIQYFSQWKNAKKLFGCAATWFLVDITFYGINLNQSSILSAIGFTNGSTWGKLMKTATGNLIITVAGFLPGYFFTMFTIDIVGRKPIQIMGFTMNALFLGILAGKFNSLRHQTGPFFVVFVFLQLFFNFGANATTFIVPAEAFPTRVRATAHGFCAACGKCGAILSSLFFSYLANKTKLGNQGVFWIFFGVSVLGAIVTVLFVPETKEYDADEEDRKELAARAVRHIHFCTMEDPVNEIRGVVKGLVAARNASEQKYCMQRYFAPDASFDHPLCTVTSGPNSRDNGILPIYQWLRVISRSDIEVYAAGFDQQTNKLFIEAVQTLRPNFPIVRDVIAKDARIVVALQLQRGADGKFYVKSQQDLYAPQNLPFGLVPGGETATMLVKKIAALNCIIFVGIVQLLFGYWTPGKDVLGSHLKRK</sequence>
<dbReference type="Pfam" id="PF00083">
    <property type="entry name" value="Sugar_tr"/>
    <property type="match status" value="1"/>
</dbReference>
<evidence type="ECO:0000256" key="2">
    <source>
        <dbReference type="ARBA" id="ARBA00022692"/>
    </source>
</evidence>
<feature type="domain" description="Major facilitator superfamily (MFS) profile" evidence="6">
    <location>
        <begin position="412"/>
        <end position="886"/>
    </location>
</feature>
<feature type="transmembrane region" description="Helical" evidence="5">
    <location>
        <begin position="732"/>
        <end position="754"/>
    </location>
</feature>
<dbReference type="RefSeq" id="XP_012187576.1">
    <property type="nucleotide sequence ID" value="XM_012332186.1"/>
</dbReference>
<feature type="transmembrane region" description="Helical" evidence="5">
    <location>
        <begin position="509"/>
        <end position="529"/>
    </location>
</feature>
<dbReference type="HOGENOM" id="CLU_283438_0_0_1"/>
<protein>
    <submittedName>
        <fullName evidence="7">Predicted inorganic phosphate transporter</fullName>
    </submittedName>
</protein>
<feature type="transmembrane region" description="Helical" evidence="5">
    <location>
        <begin position="1066"/>
        <end position="1085"/>
    </location>
</feature>
<name>R9NZ16_PSEHS</name>
<dbReference type="CDD" id="cd17364">
    <property type="entry name" value="MFS_PhT"/>
    <property type="match status" value="1"/>
</dbReference>
<dbReference type="Pfam" id="PF24840">
    <property type="entry name" value="NTF2_SigF"/>
    <property type="match status" value="1"/>
</dbReference>
<keyword evidence="3 5" id="KW-1133">Transmembrane helix</keyword>
<feature type="transmembrane region" description="Helical" evidence="5">
    <location>
        <begin position="795"/>
        <end position="817"/>
    </location>
</feature>
<evidence type="ECO:0000256" key="5">
    <source>
        <dbReference type="SAM" id="Phobius"/>
    </source>
</evidence>
<dbReference type="InterPro" id="IPR036259">
    <property type="entry name" value="MFS_trans_sf"/>
</dbReference>
<evidence type="ECO:0000256" key="1">
    <source>
        <dbReference type="ARBA" id="ARBA00004141"/>
    </source>
</evidence>
<keyword evidence="4 5" id="KW-0472">Membrane</keyword>
<dbReference type="OrthoDB" id="433512at2759"/>
<organism evidence="7 8">
    <name type="scientific">Pseudozyma hubeiensis (strain SY62)</name>
    <name type="common">Yeast</name>
    <dbReference type="NCBI Taxonomy" id="1305764"/>
    <lineage>
        <taxon>Eukaryota</taxon>
        <taxon>Fungi</taxon>
        <taxon>Dikarya</taxon>
        <taxon>Basidiomycota</taxon>
        <taxon>Ustilaginomycotina</taxon>
        <taxon>Ustilaginomycetes</taxon>
        <taxon>Ustilaginales</taxon>
        <taxon>Ustilaginaceae</taxon>
        <taxon>Pseudozyma</taxon>
    </lineage>
</organism>
<evidence type="ECO:0000256" key="3">
    <source>
        <dbReference type="ARBA" id="ARBA00022989"/>
    </source>
</evidence>
<feature type="transmembrane region" description="Helical" evidence="5">
    <location>
        <begin position="766"/>
        <end position="783"/>
    </location>
</feature>
<dbReference type="SUPFAM" id="SSF103473">
    <property type="entry name" value="MFS general substrate transporter"/>
    <property type="match status" value="1"/>
</dbReference>
<comment type="subcellular location">
    <subcellularLocation>
        <location evidence="1">Membrane</location>
        <topology evidence="1">Multi-pass membrane protein</topology>
    </subcellularLocation>
</comment>
<feature type="transmembrane region" description="Helical" evidence="5">
    <location>
        <begin position="485"/>
        <end position="503"/>
    </location>
</feature>
<evidence type="ECO:0000256" key="4">
    <source>
        <dbReference type="ARBA" id="ARBA00023136"/>
    </source>
</evidence>
<feature type="transmembrane region" description="Helical" evidence="5">
    <location>
        <begin position="594"/>
        <end position="613"/>
    </location>
</feature>
<dbReference type="GeneID" id="24106855"/>
<gene>
    <name evidence="7" type="ORF">PHSY_001558</name>
</gene>
<dbReference type="PROSITE" id="PS00216">
    <property type="entry name" value="SUGAR_TRANSPORT_1"/>
    <property type="match status" value="1"/>
</dbReference>